<sequence length="149" mass="18112">MKYQKLENQEANWKWIYLIRKHREGEKITRYEEKSLEESKVQELIECQNYPEKIEEWIKNHLSLDLPIKLDQAIRARRKRFFNAEKQSTKKKSIDLEYGVWLRLSKYSRKMKMTLSETITYMIDERESKALYESQMTAMKAGLKNLLNK</sequence>
<comment type="function">
    <text evidence="5">Required for spatial organization of the terminus region of the chromosome (Ter macrodomain) during the cell cycle. Prevents early segregation of duplicated Ter macrodomains during cell division. Binds specifically to matS, which is a 13 bp signature motif repeated within the Ter macrodomain.</text>
</comment>
<evidence type="ECO:0000313" key="10">
    <source>
        <dbReference type="EMBL" id="RDE92631.1"/>
    </source>
</evidence>
<dbReference type="InterPro" id="IPR035375">
    <property type="entry name" value="MatP_C"/>
</dbReference>
<dbReference type="InterPro" id="IPR038339">
    <property type="entry name" value="MatP_N_sf"/>
</dbReference>
<dbReference type="GO" id="GO:0043565">
    <property type="term" value="F:sequence-specific DNA binding"/>
    <property type="evidence" value="ECO:0007669"/>
    <property type="project" value="UniProtKB-UniRule"/>
</dbReference>
<dbReference type="GO" id="GO:0005737">
    <property type="term" value="C:cytoplasm"/>
    <property type="evidence" value="ECO:0007669"/>
    <property type="project" value="UniProtKB-SubCell"/>
</dbReference>
<name>A0A369YYD9_HAEPA</name>
<dbReference type="Pfam" id="PF17414">
    <property type="entry name" value="MatP_C"/>
    <property type="match status" value="1"/>
</dbReference>
<dbReference type="Proteomes" id="UP000253823">
    <property type="component" value="Unassembled WGS sequence"/>
</dbReference>
<dbReference type="Pfam" id="PF06303">
    <property type="entry name" value="MatP"/>
    <property type="match status" value="1"/>
</dbReference>
<evidence type="ECO:0000313" key="11">
    <source>
        <dbReference type="Proteomes" id="UP000253823"/>
    </source>
</evidence>
<dbReference type="Gene3D" id="1.20.1270.380">
    <property type="entry name" value="MatP, N-terminal domain"/>
    <property type="match status" value="1"/>
</dbReference>
<dbReference type="HAMAP" id="MF_01073">
    <property type="entry name" value="MatP"/>
    <property type="match status" value="1"/>
</dbReference>
<reference evidence="11 12" key="1">
    <citation type="submission" date="2018-05" db="EMBL/GenBank/DDBJ databases">
        <title>Draft Genome Sequences for a Diverse set of 7 Haemophilus Species.</title>
        <authorList>
            <person name="Nichols M."/>
            <person name="Topaz N."/>
            <person name="Wang X."/>
            <person name="Wang X."/>
            <person name="Boxrud D."/>
        </authorList>
    </citation>
    <scope>NUCLEOTIDE SEQUENCE [LARGE SCALE GENOMIC DNA]</scope>
    <source>
        <strain evidence="9 11">C2006002596</strain>
        <strain evidence="10 12">C2008001710</strain>
    </source>
</reference>
<dbReference type="GO" id="GO:0051301">
    <property type="term" value="P:cell division"/>
    <property type="evidence" value="ECO:0007669"/>
    <property type="project" value="UniProtKB-UniRule"/>
</dbReference>
<dbReference type="Gene3D" id="1.10.1220.10">
    <property type="entry name" value="Met repressor-like"/>
    <property type="match status" value="1"/>
</dbReference>
<evidence type="ECO:0000313" key="13">
    <source>
        <dbReference type="Proteomes" id="UP000595009"/>
    </source>
</evidence>
<reference evidence="8 13" key="2">
    <citation type="submission" date="2020-10" db="EMBL/GenBank/DDBJ databases">
        <title>Genomic diversity and antimicrobial resistance of Haemophilus colonising the airways of young children with cystic fibrosis.</title>
        <authorList>
            <person name="Watts S.C."/>
            <person name="Judd L.M."/>
            <person name="Carzino R."/>
            <person name="Ranganathan S."/>
            <person name="Holt K.E."/>
        </authorList>
    </citation>
    <scope>NUCLEOTIDE SEQUENCE [LARGE SCALE GENOMIC DNA]</scope>
    <source>
        <strain evidence="8 13">M1C137_2</strain>
    </source>
</reference>
<dbReference type="Proteomes" id="UP000253910">
    <property type="component" value="Unassembled WGS sequence"/>
</dbReference>
<evidence type="ECO:0000256" key="2">
    <source>
        <dbReference type="ARBA" id="ARBA00022618"/>
    </source>
</evidence>
<evidence type="ECO:0000256" key="4">
    <source>
        <dbReference type="ARBA" id="ARBA00023306"/>
    </source>
</evidence>
<dbReference type="GeneID" id="93297615"/>
<dbReference type="OMA" id="KYANQMS"/>
<comment type="subunit">
    <text evidence="5">Homodimer.</text>
</comment>
<keyword evidence="2 5" id="KW-0132">Cell division</keyword>
<comment type="subcellular location">
    <subcellularLocation>
        <location evidence="5">Cytoplasm</location>
    </subcellularLocation>
</comment>
<dbReference type="AlphaFoldDB" id="A0A369YYD9"/>
<dbReference type="InterPro" id="IPR009390">
    <property type="entry name" value="MatP"/>
</dbReference>
<keyword evidence="4 5" id="KW-0131">Cell cycle</keyword>
<protein>
    <recommendedName>
        <fullName evidence="5">Macrodomain Ter protein</fullName>
    </recommendedName>
</protein>
<dbReference type="EMBL" id="QEPW01000006">
    <property type="protein sequence ID" value="RDE92631.1"/>
    <property type="molecule type" value="Genomic_DNA"/>
</dbReference>
<feature type="domain" description="MatP N-terminal" evidence="6">
    <location>
        <begin position="2"/>
        <end position="85"/>
    </location>
</feature>
<evidence type="ECO:0000256" key="3">
    <source>
        <dbReference type="ARBA" id="ARBA00023125"/>
    </source>
</evidence>
<dbReference type="EMBL" id="QEPT01000001">
    <property type="protein sequence ID" value="RDE85258.1"/>
    <property type="molecule type" value="Genomic_DNA"/>
</dbReference>
<dbReference type="GO" id="GO:0006355">
    <property type="term" value="P:regulation of DNA-templated transcription"/>
    <property type="evidence" value="ECO:0007669"/>
    <property type="project" value="InterPro"/>
</dbReference>
<organism evidence="10 12">
    <name type="scientific">Haemophilus parainfluenzae</name>
    <dbReference type="NCBI Taxonomy" id="729"/>
    <lineage>
        <taxon>Bacteria</taxon>
        <taxon>Pseudomonadati</taxon>
        <taxon>Pseudomonadota</taxon>
        <taxon>Gammaproteobacteria</taxon>
        <taxon>Pasteurellales</taxon>
        <taxon>Pasteurellaceae</taxon>
        <taxon>Haemophilus</taxon>
    </lineage>
</organism>
<dbReference type="InterPro" id="IPR013321">
    <property type="entry name" value="Arc_rbn_hlx_hlx"/>
</dbReference>
<gene>
    <name evidence="5 8" type="primary">matP</name>
    <name evidence="10" type="ORF">DPV87_04465</name>
    <name evidence="9" type="ORF">DPV95_00225</name>
    <name evidence="8" type="ORF">INP94_08680</name>
</gene>
<evidence type="ECO:0000259" key="6">
    <source>
        <dbReference type="Pfam" id="PF06303"/>
    </source>
</evidence>
<evidence type="ECO:0000313" key="12">
    <source>
        <dbReference type="Proteomes" id="UP000253910"/>
    </source>
</evidence>
<dbReference type="NCBIfam" id="NF003471">
    <property type="entry name" value="PRK05097.1"/>
    <property type="match status" value="1"/>
</dbReference>
<dbReference type="Proteomes" id="UP000595009">
    <property type="component" value="Chromosome"/>
</dbReference>
<evidence type="ECO:0000313" key="8">
    <source>
        <dbReference type="EMBL" id="QOR16935.1"/>
    </source>
</evidence>
<comment type="similarity">
    <text evidence="5">Belongs to the MatP family.</text>
</comment>
<feature type="domain" description="MatP C-terminal ribbon-helix-helix" evidence="7">
    <location>
        <begin position="88"/>
        <end position="147"/>
    </location>
</feature>
<dbReference type="RefSeq" id="WP_005696051.1">
    <property type="nucleotide sequence ID" value="NZ_CP031477.1"/>
</dbReference>
<accession>A0A369YYD9</accession>
<proteinExistence type="inferred from homology"/>
<dbReference type="InterPro" id="IPR035087">
    <property type="entry name" value="MatP_N"/>
</dbReference>
<evidence type="ECO:0000256" key="5">
    <source>
        <dbReference type="HAMAP-Rule" id="MF_01073"/>
    </source>
</evidence>
<keyword evidence="3 5" id="KW-0238">DNA-binding</keyword>
<dbReference type="EMBL" id="CP063120">
    <property type="protein sequence ID" value="QOR16935.1"/>
    <property type="molecule type" value="Genomic_DNA"/>
</dbReference>
<evidence type="ECO:0000259" key="7">
    <source>
        <dbReference type="Pfam" id="PF17414"/>
    </source>
</evidence>
<evidence type="ECO:0000256" key="1">
    <source>
        <dbReference type="ARBA" id="ARBA00022490"/>
    </source>
</evidence>
<keyword evidence="1 5" id="KW-0963">Cytoplasm</keyword>
<evidence type="ECO:0000313" key="9">
    <source>
        <dbReference type="EMBL" id="RDE85258.1"/>
    </source>
</evidence>